<keyword evidence="11" id="KW-0539">Nucleus</keyword>
<evidence type="ECO:0000256" key="10">
    <source>
        <dbReference type="ARBA" id="ARBA00023054"/>
    </source>
</evidence>
<evidence type="ECO:0000256" key="11">
    <source>
        <dbReference type="ARBA" id="ARBA00023242"/>
    </source>
</evidence>
<evidence type="ECO:0000256" key="5">
    <source>
        <dbReference type="ARBA" id="ARBA00017594"/>
    </source>
</evidence>
<keyword evidence="6" id="KW-0158">Chromosome</keyword>
<dbReference type="GO" id="GO:0045132">
    <property type="term" value="P:meiotic chromosome segregation"/>
    <property type="evidence" value="ECO:0007669"/>
    <property type="project" value="TreeGrafter"/>
</dbReference>
<feature type="coiled-coil region" evidence="14">
    <location>
        <begin position="171"/>
        <end position="247"/>
    </location>
</feature>
<dbReference type="AlphaFoldDB" id="A0A8H3IAY3"/>
<dbReference type="GO" id="GO:0044877">
    <property type="term" value="F:protein-containing complex binding"/>
    <property type="evidence" value="ECO:0007669"/>
    <property type="project" value="TreeGrafter"/>
</dbReference>
<dbReference type="Proteomes" id="UP000664169">
    <property type="component" value="Unassembled WGS sequence"/>
</dbReference>
<evidence type="ECO:0000256" key="14">
    <source>
        <dbReference type="SAM" id="Coils"/>
    </source>
</evidence>
<proteinExistence type="inferred from homology"/>
<keyword evidence="7" id="KW-0132">Cell division</keyword>
<evidence type="ECO:0000256" key="2">
    <source>
        <dbReference type="ARBA" id="ARBA00004123"/>
    </source>
</evidence>
<keyword evidence="8" id="KW-0498">Mitosis</keyword>
<dbReference type="GO" id="GO:0007052">
    <property type="term" value="P:mitotic spindle organization"/>
    <property type="evidence" value="ECO:0007669"/>
    <property type="project" value="TreeGrafter"/>
</dbReference>
<evidence type="ECO:0000256" key="3">
    <source>
        <dbReference type="ARBA" id="ARBA00004629"/>
    </source>
</evidence>
<evidence type="ECO:0000256" key="15">
    <source>
        <dbReference type="SAM" id="MobiDB-lite"/>
    </source>
</evidence>
<feature type="coiled-coil region" evidence="14">
    <location>
        <begin position="319"/>
        <end position="346"/>
    </location>
</feature>
<keyword evidence="12" id="KW-0131">Cell cycle</keyword>
<keyword evidence="19" id="KW-1185">Reference proteome</keyword>
<dbReference type="Pfam" id="PF03800">
    <property type="entry name" value="Nuf2"/>
    <property type="match status" value="1"/>
</dbReference>
<evidence type="ECO:0000256" key="6">
    <source>
        <dbReference type="ARBA" id="ARBA00022454"/>
    </source>
</evidence>
<feature type="domain" description="Nuf2 DHR10-like" evidence="17">
    <location>
        <begin position="279"/>
        <end position="393"/>
    </location>
</feature>
<evidence type="ECO:0000259" key="17">
    <source>
        <dbReference type="Pfam" id="PF18595"/>
    </source>
</evidence>
<dbReference type="Pfam" id="PF18595">
    <property type="entry name" value="Nuf2_DHR10-like"/>
    <property type="match status" value="1"/>
</dbReference>
<comment type="function">
    <text evidence="1">Acts as a component of the essential kinetochore-associated NDC80 complex, which is required for chromosome segregation and spindle checkpoint activity.</text>
</comment>
<feature type="domain" description="Kinetochore protein Nuf2 N-terminal" evidence="16">
    <location>
        <begin position="24"/>
        <end position="165"/>
    </location>
</feature>
<dbReference type="GO" id="GO:0005634">
    <property type="term" value="C:nucleus"/>
    <property type="evidence" value="ECO:0007669"/>
    <property type="project" value="UniProtKB-SubCell"/>
</dbReference>
<dbReference type="Gene3D" id="1.10.418.60">
    <property type="entry name" value="Ncd80 complex, Nuf2 subunit"/>
    <property type="match status" value="1"/>
</dbReference>
<dbReference type="GO" id="GO:0031262">
    <property type="term" value="C:Ndc80 complex"/>
    <property type="evidence" value="ECO:0007669"/>
    <property type="project" value="InterPro"/>
</dbReference>
<evidence type="ECO:0000313" key="19">
    <source>
        <dbReference type="Proteomes" id="UP000664169"/>
    </source>
</evidence>
<sequence>MSQYYRQTQNSKTSNNKRKENDGDEFMRLSDGEIAGCISDIGVPFSPDDLQKPQPAMIQKVFEWFAELLMNTTRETVEPAMREAAKDVCGEDLMDIIPVETRNLMGFYASLRKLLVECGITDFTFTDLTKPTHQRLVKIFSYIINFVRFRESQTSTIDTHFNKLESTKASIEHLYNENTTLAQRLETLKAQRSSQENAVREKTARNNQLKESLLELKKAQERVATDMERVKRVKSELTSTLETLTQQTLTTRQESSLLQPYANQSSAALQTQLNELTAALSRDRATADSLSKRHRALATTSSTFSLAAAKELEPAIRLLESTSQDLADAEAESVDAARRRDQLAERSNSIREVEHTEAALQRQWTRWIERTETLRKNEKDRAVRDGERMRQLNAEYQRLGIEQTERGREVERRRVKVEQTEKRMADLKERIEAEIHAVTDEYQKMEAHVRLYVAEMEQAIVV</sequence>
<dbReference type="InterPro" id="IPR041112">
    <property type="entry name" value="Nuf2_DHR10-like"/>
</dbReference>
<keyword evidence="13" id="KW-0137">Centromere</keyword>
<organism evidence="18 19">
    <name type="scientific">Gomphillus americanus</name>
    <dbReference type="NCBI Taxonomy" id="1940652"/>
    <lineage>
        <taxon>Eukaryota</taxon>
        <taxon>Fungi</taxon>
        <taxon>Dikarya</taxon>
        <taxon>Ascomycota</taxon>
        <taxon>Pezizomycotina</taxon>
        <taxon>Lecanoromycetes</taxon>
        <taxon>OSLEUM clade</taxon>
        <taxon>Ostropomycetidae</taxon>
        <taxon>Ostropales</taxon>
        <taxon>Graphidaceae</taxon>
        <taxon>Gomphilloideae</taxon>
        <taxon>Gomphillus</taxon>
    </lineage>
</organism>
<comment type="similarity">
    <text evidence="4">Belongs to the NUF2 family.</text>
</comment>
<feature type="region of interest" description="Disordered" evidence="15">
    <location>
        <begin position="1"/>
        <end position="24"/>
    </location>
</feature>
<dbReference type="OrthoDB" id="8194677at2759"/>
<evidence type="ECO:0000256" key="12">
    <source>
        <dbReference type="ARBA" id="ARBA00023306"/>
    </source>
</evidence>
<evidence type="ECO:0000313" key="18">
    <source>
        <dbReference type="EMBL" id="CAF9911633.1"/>
    </source>
</evidence>
<dbReference type="GO" id="GO:0051315">
    <property type="term" value="P:attachment of mitotic spindle microtubules to kinetochore"/>
    <property type="evidence" value="ECO:0007669"/>
    <property type="project" value="TreeGrafter"/>
</dbReference>
<evidence type="ECO:0000256" key="9">
    <source>
        <dbReference type="ARBA" id="ARBA00022838"/>
    </source>
</evidence>
<feature type="coiled-coil region" evidence="14">
    <location>
        <begin position="410"/>
        <end position="448"/>
    </location>
</feature>
<protein>
    <recommendedName>
        <fullName evidence="5">Probable kinetochore protein NUF2</fullName>
    </recommendedName>
</protein>
<gene>
    <name evidence="18" type="ORF">GOMPHAMPRED_007476</name>
</gene>
<evidence type="ECO:0000259" key="16">
    <source>
        <dbReference type="Pfam" id="PF03800"/>
    </source>
</evidence>
<dbReference type="PANTHER" id="PTHR21650">
    <property type="entry name" value="MEMBRALIN/KINETOCHORE PROTEIN NUF2"/>
    <property type="match status" value="1"/>
</dbReference>
<comment type="caution">
    <text evidence="18">The sequence shown here is derived from an EMBL/GenBank/DDBJ whole genome shotgun (WGS) entry which is preliminary data.</text>
</comment>
<dbReference type="EMBL" id="CAJPDQ010000006">
    <property type="protein sequence ID" value="CAF9911633.1"/>
    <property type="molecule type" value="Genomic_DNA"/>
</dbReference>
<name>A0A8H3IAY3_9LECA</name>
<evidence type="ECO:0000256" key="7">
    <source>
        <dbReference type="ARBA" id="ARBA00022618"/>
    </source>
</evidence>
<dbReference type="GO" id="GO:0051301">
    <property type="term" value="P:cell division"/>
    <property type="evidence" value="ECO:0007669"/>
    <property type="project" value="UniProtKB-KW"/>
</dbReference>
<dbReference type="PANTHER" id="PTHR21650:SF2">
    <property type="entry name" value="KINETOCHORE PROTEIN NUF2"/>
    <property type="match status" value="1"/>
</dbReference>
<evidence type="ECO:0000256" key="8">
    <source>
        <dbReference type="ARBA" id="ARBA00022776"/>
    </source>
</evidence>
<feature type="compositionally biased region" description="Polar residues" evidence="15">
    <location>
        <begin position="1"/>
        <end position="14"/>
    </location>
</feature>
<comment type="subcellular location">
    <subcellularLocation>
        <location evidence="3">Chromosome</location>
        <location evidence="3">Centromere</location>
        <location evidence="3">Kinetochore</location>
    </subcellularLocation>
    <subcellularLocation>
        <location evidence="2">Nucleus</location>
    </subcellularLocation>
</comment>
<dbReference type="InterPro" id="IPR038275">
    <property type="entry name" value="Nuf2_N_sf"/>
</dbReference>
<dbReference type="InterPro" id="IPR005549">
    <property type="entry name" value="Kinetochore_Nuf2_N"/>
</dbReference>
<accession>A0A8H3IAY3</accession>
<dbReference type="GO" id="GO:0051383">
    <property type="term" value="P:kinetochore organization"/>
    <property type="evidence" value="ECO:0007669"/>
    <property type="project" value="TreeGrafter"/>
</dbReference>
<keyword evidence="9" id="KW-0995">Kinetochore</keyword>
<evidence type="ECO:0000256" key="4">
    <source>
        <dbReference type="ARBA" id="ARBA00005498"/>
    </source>
</evidence>
<reference evidence="18" key="1">
    <citation type="submission" date="2021-03" db="EMBL/GenBank/DDBJ databases">
        <authorList>
            <person name="Tagirdzhanova G."/>
        </authorList>
    </citation>
    <scope>NUCLEOTIDE SEQUENCE</scope>
</reference>
<keyword evidence="10 14" id="KW-0175">Coiled coil</keyword>
<evidence type="ECO:0000256" key="1">
    <source>
        <dbReference type="ARBA" id="ARBA00002772"/>
    </source>
</evidence>
<evidence type="ECO:0000256" key="13">
    <source>
        <dbReference type="ARBA" id="ARBA00023328"/>
    </source>
</evidence>